<comment type="caution">
    <text evidence="1">The sequence shown here is derived from an EMBL/GenBank/DDBJ whole genome shotgun (WGS) entry which is preliminary data.</text>
</comment>
<sequence length="350" mass="39509">MATSHRRETLDAHMADSNWKKWICMIPSICKKYLKAKVAFADSQEVFADLTSVTDVMLIAEWTLQEEAAFAGRDSHPERLDIYDVAKAKSEQRHSDSLPSVDHVAVPGRAAYQLNLTELEKENRQDLLRGTAAWLSTGLKIQEAQQDITDGSKDARRWLEARIAKFHQDAVTYVGEIEDPGEWQDLPADVHLDPVSDSEDDAGKPEVAQDVVGETVVTEKMSLSLPSTFSPAKCMEKGLERMAKQELELRKGQANDALHHIWIALGHKFFLFQNSVRQAKSQRKKTQAWNEVTALEGNVREYARIYSACRLTMLHLEADDDILTMYKELDPEHLKARRPSPTPASRGTGR</sequence>
<dbReference type="EMBL" id="SGPL01000935">
    <property type="protein sequence ID" value="THH05989.1"/>
    <property type="molecule type" value="Genomic_DNA"/>
</dbReference>
<organism evidence="1 2">
    <name type="scientific">Bondarzewia mesenterica</name>
    <dbReference type="NCBI Taxonomy" id="1095465"/>
    <lineage>
        <taxon>Eukaryota</taxon>
        <taxon>Fungi</taxon>
        <taxon>Dikarya</taxon>
        <taxon>Basidiomycota</taxon>
        <taxon>Agaricomycotina</taxon>
        <taxon>Agaricomycetes</taxon>
        <taxon>Russulales</taxon>
        <taxon>Bondarzewiaceae</taxon>
        <taxon>Bondarzewia</taxon>
    </lineage>
</organism>
<evidence type="ECO:0000313" key="2">
    <source>
        <dbReference type="Proteomes" id="UP000310158"/>
    </source>
</evidence>
<accession>A0A4S4L3V5</accession>
<dbReference type="OrthoDB" id="2653647at2759"/>
<evidence type="ECO:0000313" key="1">
    <source>
        <dbReference type="EMBL" id="THH05989.1"/>
    </source>
</evidence>
<reference evidence="1 2" key="1">
    <citation type="submission" date="2019-02" db="EMBL/GenBank/DDBJ databases">
        <title>Genome sequencing of the rare red list fungi Bondarzewia mesenterica.</title>
        <authorList>
            <person name="Buettner E."/>
            <person name="Kellner H."/>
        </authorList>
    </citation>
    <scope>NUCLEOTIDE SEQUENCE [LARGE SCALE GENOMIC DNA]</scope>
    <source>
        <strain evidence="1 2">DSM 108281</strain>
    </source>
</reference>
<proteinExistence type="predicted"/>
<gene>
    <name evidence="1" type="ORF">EW146_g9755</name>
</gene>
<keyword evidence="2" id="KW-1185">Reference proteome</keyword>
<name>A0A4S4L3V5_9AGAM</name>
<protein>
    <submittedName>
        <fullName evidence="1">Uncharacterized protein</fullName>
    </submittedName>
</protein>
<dbReference type="AlphaFoldDB" id="A0A4S4L3V5"/>
<dbReference type="Proteomes" id="UP000310158">
    <property type="component" value="Unassembled WGS sequence"/>
</dbReference>